<keyword evidence="1" id="KW-0732">Signal</keyword>
<proteinExistence type="predicted"/>
<dbReference type="Pfam" id="PF07589">
    <property type="entry name" value="PEP-CTERM"/>
    <property type="match status" value="1"/>
</dbReference>
<dbReference type="NCBIfam" id="TIGR02595">
    <property type="entry name" value="PEP_CTERM"/>
    <property type="match status" value="1"/>
</dbReference>
<evidence type="ECO:0000256" key="1">
    <source>
        <dbReference type="SAM" id="SignalP"/>
    </source>
</evidence>
<evidence type="ECO:0000259" key="2">
    <source>
        <dbReference type="Pfam" id="PF07589"/>
    </source>
</evidence>
<evidence type="ECO:0000313" key="3">
    <source>
        <dbReference type="EMBL" id="RJP56825.1"/>
    </source>
</evidence>
<feature type="domain" description="Ice-binding protein C-terminal" evidence="2">
    <location>
        <begin position="285"/>
        <end position="308"/>
    </location>
</feature>
<protein>
    <submittedName>
        <fullName evidence="3">PEP-CTERM sorting domain-containing protein</fullName>
    </submittedName>
</protein>
<dbReference type="Proteomes" id="UP000266426">
    <property type="component" value="Unassembled WGS sequence"/>
</dbReference>
<evidence type="ECO:0000313" key="4">
    <source>
        <dbReference type="Proteomes" id="UP000266426"/>
    </source>
</evidence>
<dbReference type="AlphaFoldDB" id="A0A3A4QS42"/>
<dbReference type="EMBL" id="QZJZ01000090">
    <property type="protein sequence ID" value="RJP56825.1"/>
    <property type="molecule type" value="Genomic_DNA"/>
</dbReference>
<feature type="signal peptide" evidence="1">
    <location>
        <begin position="1"/>
        <end position="20"/>
    </location>
</feature>
<feature type="chain" id="PRO_5017258732" evidence="1">
    <location>
        <begin position="21"/>
        <end position="309"/>
    </location>
</feature>
<gene>
    <name evidence="3" type="ORF">C4541_11465</name>
</gene>
<sequence length="309" mass="34901">MKRLFLAMCVLALTASVANALPERGFPGGMNEVKDSTFIDYVDGGGEEGEPAPPITWRIEKSHFWAWDDFIPMMSGVTGYAYDHDQEMDHYSILTTDVDAEDGGLYNPLAETQMINLSFYAHIDDGGYVVATIKWWDSMDPFDFQDMMTNFYESDGYDGYDMLPDADHEIVIYHEDLDYDNEYRTDFTINGIAPVDGYDGRIDQGSGYDSGYDGYEGDGYDGYDSVMDVNWHVYDLYVYETEIAANPQFMVVEIEIGHHFYWLPSSAYITDIQHFQKSGDVAEIAVPEPATLVLLGIGALAGLVRRFKK</sequence>
<comment type="caution">
    <text evidence="3">The sequence shown here is derived from an EMBL/GenBank/DDBJ whole genome shotgun (WGS) entry which is preliminary data.</text>
</comment>
<dbReference type="InterPro" id="IPR013424">
    <property type="entry name" value="Ice-binding_C"/>
</dbReference>
<accession>A0A3A4QS42</accession>
<organism evidence="3 4">
    <name type="scientific">Candidatus Auribacter fodinae</name>
    <dbReference type="NCBI Taxonomy" id="2093366"/>
    <lineage>
        <taxon>Bacteria</taxon>
        <taxon>Pseudomonadati</taxon>
        <taxon>Candidatus Auribacterota</taxon>
        <taxon>Candidatus Auribacteria</taxon>
        <taxon>Candidatus Auribacterales</taxon>
        <taxon>Candidatus Auribacteraceae</taxon>
        <taxon>Candidatus Auribacter</taxon>
    </lineage>
</organism>
<reference evidence="3 4" key="1">
    <citation type="journal article" date="2017" name="ISME J.">
        <title>Energy and carbon metabolisms in a deep terrestrial subsurface fluid microbial community.</title>
        <authorList>
            <person name="Momper L."/>
            <person name="Jungbluth S.P."/>
            <person name="Lee M.D."/>
            <person name="Amend J.P."/>
        </authorList>
    </citation>
    <scope>NUCLEOTIDE SEQUENCE [LARGE SCALE GENOMIC DNA]</scope>
    <source>
        <strain evidence="3">SURF_26</strain>
    </source>
</reference>
<name>A0A3A4QS42_9BACT</name>